<organism evidence="7 8">
    <name type="scientific">Paenibacillus naphthalenovorans</name>
    <dbReference type="NCBI Taxonomy" id="162209"/>
    <lineage>
        <taxon>Bacteria</taxon>
        <taxon>Bacillati</taxon>
        <taxon>Bacillota</taxon>
        <taxon>Bacilli</taxon>
        <taxon>Bacillales</taxon>
        <taxon>Paenibacillaceae</taxon>
        <taxon>Paenibacillus</taxon>
    </lineage>
</organism>
<dbReference type="PIRSF" id="PIRSF000105">
    <property type="entry name" value="HCDH"/>
    <property type="match status" value="1"/>
</dbReference>
<dbReference type="PANTHER" id="PTHR48075:SF5">
    <property type="entry name" value="3-HYDROXYBUTYRYL-COA DEHYDROGENASE"/>
    <property type="match status" value="1"/>
</dbReference>
<dbReference type="AlphaFoldDB" id="A0A0U2W809"/>
<dbReference type="InterPro" id="IPR006180">
    <property type="entry name" value="3-OHacyl-CoA_DH_CS"/>
</dbReference>
<sequence>MKIGNVGVVGAGLMGSGIAQVVAEAGYDVVWVDISGEQLHKGLANIKRMLDRKAEKGKMTPEKAEAALNRLKTETDMRALADADLVIEAVPEHLELKKKIFKQLEEVTRQEAILASNTSGLSVSALGAATRRPEQVIGAHFFYPAPVMGLLEVTPGLLTSGQVLKTVMAFAKSIGKTPVECKDYPGFIVNRVLVPMMNEAIFLVMEGVKPDDIDTAMKLGANYPMGPITLADFVGLDTLLATMQGLYEGFNDSKYRPSPLLVKMVEAGTLGRKTGRGFYSYNDKGERIE</sequence>
<dbReference type="SUPFAM" id="SSF51735">
    <property type="entry name" value="NAD(P)-binding Rossmann-fold domains"/>
    <property type="match status" value="1"/>
</dbReference>
<evidence type="ECO:0000256" key="3">
    <source>
        <dbReference type="ARBA" id="ARBA00023002"/>
    </source>
</evidence>
<protein>
    <submittedName>
        <fullName evidence="7">3-hydroxybutyryl-CoA dehydrogenase</fullName>
    </submittedName>
</protein>
<dbReference type="PATRIC" id="fig|162209.4.peg.2359"/>
<evidence type="ECO:0000256" key="2">
    <source>
        <dbReference type="ARBA" id="ARBA00009463"/>
    </source>
</evidence>
<evidence type="ECO:0000256" key="4">
    <source>
        <dbReference type="PIRSR" id="PIRSR000105-1"/>
    </source>
</evidence>
<evidence type="ECO:0000259" key="6">
    <source>
        <dbReference type="Pfam" id="PF02737"/>
    </source>
</evidence>
<dbReference type="GO" id="GO:0070403">
    <property type="term" value="F:NAD+ binding"/>
    <property type="evidence" value="ECO:0007669"/>
    <property type="project" value="InterPro"/>
</dbReference>
<feature type="domain" description="3-hydroxyacyl-CoA dehydrogenase C-terminal" evidence="5">
    <location>
        <begin position="186"/>
        <end position="281"/>
    </location>
</feature>
<dbReference type="FunFam" id="3.40.50.720:FF:000009">
    <property type="entry name" value="Fatty oxidation complex, alpha subunit"/>
    <property type="match status" value="1"/>
</dbReference>
<dbReference type="InterPro" id="IPR006108">
    <property type="entry name" value="3HC_DH_C"/>
</dbReference>
<accession>A0A0U2W809</accession>
<dbReference type="PANTHER" id="PTHR48075">
    <property type="entry name" value="3-HYDROXYACYL-COA DEHYDROGENASE FAMILY PROTEIN"/>
    <property type="match status" value="1"/>
</dbReference>
<keyword evidence="3" id="KW-0560">Oxidoreductase</keyword>
<evidence type="ECO:0000256" key="1">
    <source>
        <dbReference type="ARBA" id="ARBA00005086"/>
    </source>
</evidence>
<proteinExistence type="inferred from homology"/>
<comment type="similarity">
    <text evidence="2">Belongs to the 3-hydroxyacyl-CoA dehydrogenase family.</text>
</comment>
<dbReference type="Pfam" id="PF02737">
    <property type="entry name" value="3HCDH_N"/>
    <property type="match status" value="1"/>
</dbReference>
<evidence type="ECO:0000313" key="7">
    <source>
        <dbReference type="EMBL" id="ALS22590.1"/>
    </source>
</evidence>
<dbReference type="InterPro" id="IPR013328">
    <property type="entry name" value="6PGD_dom2"/>
</dbReference>
<feature type="domain" description="3-hydroxyacyl-CoA dehydrogenase NAD binding" evidence="6">
    <location>
        <begin position="5"/>
        <end position="183"/>
    </location>
</feature>
<dbReference type="RefSeq" id="WP_062408808.1">
    <property type="nucleotide sequence ID" value="NZ_CP013652.1"/>
</dbReference>
<dbReference type="STRING" id="162209.IJ22_22160"/>
<dbReference type="UniPathway" id="UPA00863"/>
<gene>
    <name evidence="7" type="ORF">IJ22_22160</name>
</gene>
<reference evidence="8" key="1">
    <citation type="submission" date="2015-12" db="EMBL/GenBank/DDBJ databases">
        <title>Complete genome sequences of two moderately thermophilic Paenibacillus species.</title>
        <authorList>
            <person name="Butler R.III."/>
            <person name="Wang J."/>
            <person name="Stark B.C."/>
            <person name="Pombert J.-F."/>
        </authorList>
    </citation>
    <scope>NUCLEOTIDE SEQUENCE [LARGE SCALE GENOMIC DNA]</scope>
    <source>
        <strain evidence="8">32O-Y</strain>
    </source>
</reference>
<keyword evidence="8" id="KW-1185">Reference proteome</keyword>
<dbReference type="EMBL" id="CP013652">
    <property type="protein sequence ID" value="ALS22590.1"/>
    <property type="molecule type" value="Genomic_DNA"/>
</dbReference>
<dbReference type="InterPro" id="IPR022694">
    <property type="entry name" value="3-OHacyl-CoA_DH"/>
</dbReference>
<dbReference type="GO" id="GO:0016616">
    <property type="term" value="F:oxidoreductase activity, acting on the CH-OH group of donors, NAD or NADP as acceptor"/>
    <property type="evidence" value="ECO:0007669"/>
    <property type="project" value="InterPro"/>
</dbReference>
<dbReference type="Pfam" id="PF00725">
    <property type="entry name" value="3HCDH"/>
    <property type="match status" value="1"/>
</dbReference>
<dbReference type="SUPFAM" id="SSF48179">
    <property type="entry name" value="6-phosphogluconate dehydrogenase C-terminal domain-like"/>
    <property type="match status" value="1"/>
</dbReference>
<feature type="site" description="Important for catalytic activity" evidence="4">
    <location>
        <position position="140"/>
    </location>
</feature>
<dbReference type="Gene3D" id="1.10.1040.10">
    <property type="entry name" value="N-(1-d-carboxylethyl)-l-norvaline Dehydrogenase, domain 2"/>
    <property type="match status" value="1"/>
</dbReference>
<dbReference type="Gene3D" id="3.40.50.720">
    <property type="entry name" value="NAD(P)-binding Rossmann-like Domain"/>
    <property type="match status" value="1"/>
</dbReference>
<dbReference type="PROSITE" id="PS00067">
    <property type="entry name" value="3HCDH"/>
    <property type="match status" value="1"/>
</dbReference>
<evidence type="ECO:0000259" key="5">
    <source>
        <dbReference type="Pfam" id="PF00725"/>
    </source>
</evidence>
<reference evidence="7 8" key="2">
    <citation type="journal article" date="2016" name="Genome Announc.">
        <title>Complete Genome Sequences of Two Interactive Moderate Thermophiles, Paenibacillus napthalenovorans 32O-Y and Paenibacillus sp. 32O-W.</title>
        <authorList>
            <person name="Butler R.R.III."/>
            <person name="Wang J."/>
            <person name="Stark B.C."/>
            <person name="Pombert J.F."/>
        </authorList>
    </citation>
    <scope>NUCLEOTIDE SEQUENCE [LARGE SCALE GENOMIC DNA]</scope>
    <source>
        <strain evidence="7 8">32O-Y</strain>
    </source>
</reference>
<dbReference type="Proteomes" id="UP000061660">
    <property type="component" value="Chromosome"/>
</dbReference>
<dbReference type="InterPro" id="IPR036291">
    <property type="entry name" value="NAD(P)-bd_dom_sf"/>
</dbReference>
<dbReference type="InterPro" id="IPR008927">
    <property type="entry name" value="6-PGluconate_DH-like_C_sf"/>
</dbReference>
<dbReference type="KEGG" id="pnp:IJ22_22160"/>
<dbReference type="GO" id="GO:0019605">
    <property type="term" value="P:butyrate metabolic process"/>
    <property type="evidence" value="ECO:0007669"/>
    <property type="project" value="UniProtKB-UniPathway"/>
</dbReference>
<evidence type="ECO:0000313" key="8">
    <source>
        <dbReference type="Proteomes" id="UP000061660"/>
    </source>
</evidence>
<name>A0A0U2W809_9BACL</name>
<dbReference type="OrthoDB" id="9771883at2"/>
<dbReference type="InterPro" id="IPR006176">
    <property type="entry name" value="3-OHacyl-CoA_DH_NAD-bd"/>
</dbReference>
<comment type="pathway">
    <text evidence="1">Lipid metabolism; butanoate metabolism.</text>
</comment>